<evidence type="ECO:0000313" key="2">
    <source>
        <dbReference type="EMBL" id="MBZ3889259.1"/>
    </source>
</evidence>
<dbReference type="SUPFAM" id="SSF52058">
    <property type="entry name" value="L domain-like"/>
    <property type="match status" value="1"/>
</dbReference>
<dbReference type="AlphaFoldDB" id="A0AA41TA87"/>
<name>A0AA41TA87_SCICA</name>
<comment type="caution">
    <text evidence="2">The sequence shown here is derived from an EMBL/GenBank/DDBJ whole genome shotgun (WGS) entry which is preliminary data.</text>
</comment>
<organism evidence="2 3">
    <name type="scientific">Sciurus carolinensis</name>
    <name type="common">Eastern gray squirrel</name>
    <dbReference type="NCBI Taxonomy" id="30640"/>
    <lineage>
        <taxon>Eukaryota</taxon>
        <taxon>Metazoa</taxon>
        <taxon>Chordata</taxon>
        <taxon>Craniata</taxon>
        <taxon>Vertebrata</taxon>
        <taxon>Euteleostomi</taxon>
        <taxon>Mammalia</taxon>
        <taxon>Eutheria</taxon>
        <taxon>Euarchontoglires</taxon>
        <taxon>Glires</taxon>
        <taxon>Rodentia</taxon>
        <taxon>Sciuromorpha</taxon>
        <taxon>Sciuridae</taxon>
        <taxon>Sciurinae</taxon>
        <taxon>Sciurini</taxon>
        <taxon>Sciurus</taxon>
    </lineage>
</organism>
<proteinExistence type="predicted"/>
<feature type="compositionally biased region" description="Basic and acidic residues" evidence="1">
    <location>
        <begin position="87"/>
        <end position="99"/>
    </location>
</feature>
<evidence type="ECO:0000313" key="3">
    <source>
        <dbReference type="Proteomes" id="UP001166674"/>
    </source>
</evidence>
<reference evidence="2" key="1">
    <citation type="submission" date="2020-03" db="EMBL/GenBank/DDBJ databases">
        <title>Studies in the Genomics of Life Span.</title>
        <authorList>
            <person name="Glass D."/>
        </authorList>
    </citation>
    <scope>NUCLEOTIDE SEQUENCE</scope>
    <source>
        <strain evidence="2">SUZIE</strain>
        <tissue evidence="2">Muscle</tissue>
    </source>
</reference>
<accession>A0AA41TA87</accession>
<dbReference type="EMBL" id="JAATJV010429917">
    <property type="protein sequence ID" value="MBZ3889259.1"/>
    <property type="molecule type" value="Genomic_DNA"/>
</dbReference>
<feature type="region of interest" description="Disordered" evidence="1">
    <location>
        <begin position="87"/>
        <end position="109"/>
    </location>
</feature>
<protein>
    <submittedName>
        <fullName evidence="2">Leucine-rich repeat-containing protein 59</fullName>
    </submittedName>
</protein>
<sequence length="181" mass="20256">MSSGLTHLLKLDYSENKLQLLTDFGHLVLNKRLVTLPVRVAQLKNLKWLDLKDNLLNPVLVTVANYCAPQKENQGKEYNALKASMWEQEKEPKKEEHQAPKSKFGSHPSKSLVETHSVLGCAEAAAAAYTAVRGQWAICLWRDRSAVATPPPQCEHHSRQCCAGSVLPQNPLWVLHTNSQQ</sequence>
<dbReference type="Proteomes" id="UP001166674">
    <property type="component" value="Unassembled WGS sequence"/>
</dbReference>
<keyword evidence="3" id="KW-1185">Reference proteome</keyword>
<gene>
    <name evidence="2" type="ORF">SUZIE_202085</name>
</gene>
<evidence type="ECO:0000256" key="1">
    <source>
        <dbReference type="SAM" id="MobiDB-lite"/>
    </source>
</evidence>